<dbReference type="RefSeq" id="WP_229340772.1">
    <property type="nucleotide sequence ID" value="NZ_JAJBZG010000005.1"/>
</dbReference>
<dbReference type="Pfam" id="PF09858">
    <property type="entry name" value="DUF2085"/>
    <property type="match status" value="1"/>
</dbReference>
<gene>
    <name evidence="2" type="ORF">LGQ90_10195</name>
</gene>
<keyword evidence="1" id="KW-1133">Transmembrane helix</keyword>
<organism evidence="2 3">
    <name type="scientific">Christiangramia sediminis</name>
    <dbReference type="NCBI Taxonomy" id="2881336"/>
    <lineage>
        <taxon>Bacteria</taxon>
        <taxon>Pseudomonadati</taxon>
        <taxon>Bacteroidota</taxon>
        <taxon>Flavobacteriia</taxon>
        <taxon>Flavobacteriales</taxon>
        <taxon>Flavobacteriaceae</taxon>
        <taxon>Christiangramia</taxon>
    </lineage>
</organism>
<keyword evidence="1" id="KW-0812">Transmembrane</keyword>
<evidence type="ECO:0000313" key="2">
    <source>
        <dbReference type="EMBL" id="MCB7481630.1"/>
    </source>
</evidence>
<keyword evidence="1" id="KW-0472">Membrane</keyword>
<dbReference type="EMBL" id="JAJBZG010000005">
    <property type="protein sequence ID" value="MCB7481630.1"/>
    <property type="molecule type" value="Genomic_DNA"/>
</dbReference>
<evidence type="ECO:0000256" key="1">
    <source>
        <dbReference type="SAM" id="Phobius"/>
    </source>
</evidence>
<accession>A0A9X1LJP5</accession>
<dbReference type="Proteomes" id="UP001139414">
    <property type="component" value="Unassembled WGS sequence"/>
</dbReference>
<reference evidence="2" key="1">
    <citation type="submission" date="2021-10" db="EMBL/GenBank/DDBJ databases">
        <title>Gramella sp. ASW11-100T, isolated from marine sediment.</title>
        <authorList>
            <person name="Xia C."/>
        </authorList>
    </citation>
    <scope>NUCLEOTIDE SEQUENCE</scope>
    <source>
        <strain evidence="2">ASW11-100</strain>
    </source>
</reference>
<dbReference type="InterPro" id="IPR019206">
    <property type="entry name" value="DUF2085_TM"/>
</dbReference>
<dbReference type="AlphaFoldDB" id="A0A9X1LJP5"/>
<sequence>MFSKKLEFSFCHQLPERSFCFKGKQFPVCARCTGIHIGYLSFPIFLFSYFTLSLWLSLLIMLPTIIDGLTQAFSNWESTNVVRFITGLAAGIGCMSLISIWGKQIGNLILSLT</sequence>
<comment type="caution">
    <text evidence="2">The sequence shown here is derived from an EMBL/GenBank/DDBJ whole genome shotgun (WGS) entry which is preliminary data.</text>
</comment>
<feature type="transmembrane region" description="Helical" evidence="1">
    <location>
        <begin position="44"/>
        <end position="66"/>
    </location>
</feature>
<name>A0A9X1LJP5_9FLAO</name>
<proteinExistence type="predicted"/>
<evidence type="ECO:0000313" key="3">
    <source>
        <dbReference type="Proteomes" id="UP001139414"/>
    </source>
</evidence>
<feature type="transmembrane region" description="Helical" evidence="1">
    <location>
        <begin position="81"/>
        <end position="101"/>
    </location>
</feature>
<protein>
    <submittedName>
        <fullName evidence="2">DUF2085 domain-containing protein</fullName>
    </submittedName>
</protein>
<keyword evidence="3" id="KW-1185">Reference proteome</keyword>